<protein>
    <recommendedName>
        <fullName evidence="2">Endonuclease/exonuclease/phosphatase domain-containing protein</fullName>
    </recommendedName>
</protein>
<evidence type="ECO:0000313" key="4">
    <source>
        <dbReference type="Proteomes" id="UP000054564"/>
    </source>
</evidence>
<proteinExistence type="predicted"/>
<reference evidence="4" key="1">
    <citation type="submission" date="2014-03" db="EMBL/GenBank/DDBJ databases">
        <title>The Genome Sequence of Puccinia striiformis f. sp. tritici PST-78.</title>
        <authorList>
            <consortium name="The Broad Institute Genome Sequencing Platform"/>
            <person name="Cuomo C."/>
            <person name="Hulbert S."/>
            <person name="Chen X."/>
            <person name="Walker B."/>
            <person name="Young S.K."/>
            <person name="Zeng Q."/>
            <person name="Gargeya S."/>
            <person name="Fitzgerald M."/>
            <person name="Haas B."/>
            <person name="Abouelleil A."/>
            <person name="Alvarado L."/>
            <person name="Arachchi H.M."/>
            <person name="Berlin A.M."/>
            <person name="Chapman S.B."/>
            <person name="Goldberg J."/>
            <person name="Griggs A."/>
            <person name="Gujja S."/>
            <person name="Hansen M."/>
            <person name="Howarth C."/>
            <person name="Imamovic A."/>
            <person name="Larimer J."/>
            <person name="McCowan C."/>
            <person name="Montmayeur A."/>
            <person name="Murphy C."/>
            <person name="Neiman D."/>
            <person name="Pearson M."/>
            <person name="Priest M."/>
            <person name="Roberts A."/>
            <person name="Saif S."/>
            <person name="Shea T."/>
            <person name="Sisk P."/>
            <person name="Sykes S."/>
            <person name="Wortman J."/>
            <person name="Nusbaum C."/>
            <person name="Birren B."/>
        </authorList>
    </citation>
    <scope>NUCLEOTIDE SEQUENCE [LARGE SCALE GENOMIC DNA]</scope>
    <source>
        <strain evidence="4">race PST-78</strain>
    </source>
</reference>
<dbReference type="InterPro" id="IPR036691">
    <property type="entry name" value="Endo/exonu/phosph_ase_sf"/>
</dbReference>
<dbReference type="PANTHER" id="PTHR12121:SF36">
    <property type="entry name" value="ENDONUCLEASE_EXONUCLEASE_PHOSPHATASE DOMAIN-CONTAINING PROTEIN"/>
    <property type="match status" value="1"/>
</dbReference>
<comment type="caution">
    <text evidence="3">The sequence shown here is derived from an EMBL/GenBank/DDBJ whole genome shotgun (WGS) entry which is preliminary data.</text>
</comment>
<dbReference type="EMBL" id="AJIL01000114">
    <property type="protein sequence ID" value="KNE94562.1"/>
    <property type="molecule type" value="Genomic_DNA"/>
</dbReference>
<feature type="region of interest" description="Disordered" evidence="1">
    <location>
        <begin position="227"/>
        <end position="254"/>
    </location>
</feature>
<dbReference type="Proteomes" id="UP000054564">
    <property type="component" value="Unassembled WGS sequence"/>
</dbReference>
<sequence>MVHISDKWIKIATFNIRYAPLSRSSDISGAQIRFSSDGEAPWARRLPFIVDQINWESPDIIGFQEVLEHQYHDIKEQEVLKRYNSVGVGRDDGITRGEYVPVFWRSDKFKALSVKHFWLSEEPDVPGTIGWDAGQTRMVTLVHLQPTLSGVNQDENRNESFFAMNSHFDDRGLKARTESAKLILRRSNELVNETGLPVLLMGDFNAPIQEAAYEVFTGKTSDQASLQTMDQSSTGFVTPTHGTSSDIRGEASDRGSTANAVGQALARPALQFFKDCGAEVKRPYGAFLATFTGFQNNPRVAQVIDFIMFMSSPPDFWQVIKYGVIPNQFQNEPLASDHRMVSAVIQIN</sequence>
<keyword evidence="4" id="KW-1185">Reference proteome</keyword>
<dbReference type="AlphaFoldDB" id="A0A0L0V5L2"/>
<evidence type="ECO:0000256" key="1">
    <source>
        <dbReference type="SAM" id="MobiDB-lite"/>
    </source>
</evidence>
<evidence type="ECO:0000313" key="3">
    <source>
        <dbReference type="EMBL" id="KNE94562.1"/>
    </source>
</evidence>
<dbReference type="OrthoDB" id="276515at2759"/>
<accession>A0A0L0V5L2</accession>
<dbReference type="PANTHER" id="PTHR12121">
    <property type="entry name" value="CARBON CATABOLITE REPRESSOR PROTEIN 4"/>
    <property type="match status" value="1"/>
</dbReference>
<organism evidence="3 4">
    <name type="scientific">Puccinia striiformis f. sp. tritici PST-78</name>
    <dbReference type="NCBI Taxonomy" id="1165861"/>
    <lineage>
        <taxon>Eukaryota</taxon>
        <taxon>Fungi</taxon>
        <taxon>Dikarya</taxon>
        <taxon>Basidiomycota</taxon>
        <taxon>Pucciniomycotina</taxon>
        <taxon>Pucciniomycetes</taxon>
        <taxon>Pucciniales</taxon>
        <taxon>Pucciniaceae</taxon>
        <taxon>Puccinia</taxon>
    </lineage>
</organism>
<dbReference type="GO" id="GO:0000175">
    <property type="term" value="F:3'-5'-RNA exonuclease activity"/>
    <property type="evidence" value="ECO:0007669"/>
    <property type="project" value="TreeGrafter"/>
</dbReference>
<feature type="compositionally biased region" description="Polar residues" evidence="1">
    <location>
        <begin position="227"/>
        <end position="246"/>
    </location>
</feature>
<dbReference type="CDD" id="cd09083">
    <property type="entry name" value="EEP-1"/>
    <property type="match status" value="1"/>
</dbReference>
<dbReference type="InterPro" id="IPR050410">
    <property type="entry name" value="CCR4/nocturin_mRNA_transcr"/>
</dbReference>
<gene>
    <name evidence="3" type="ORF">PSTG_12114</name>
</gene>
<feature type="domain" description="Endonuclease/exonuclease/phosphatase" evidence="2">
    <location>
        <begin position="13"/>
        <end position="237"/>
    </location>
</feature>
<dbReference type="InterPro" id="IPR005135">
    <property type="entry name" value="Endo/exonuclease/phosphatase"/>
</dbReference>
<dbReference type="SUPFAM" id="SSF56219">
    <property type="entry name" value="DNase I-like"/>
    <property type="match status" value="1"/>
</dbReference>
<dbReference type="Pfam" id="PF03372">
    <property type="entry name" value="Exo_endo_phos"/>
    <property type="match status" value="1"/>
</dbReference>
<name>A0A0L0V5L2_9BASI</name>
<dbReference type="Gene3D" id="3.60.10.10">
    <property type="entry name" value="Endonuclease/exonuclease/phosphatase"/>
    <property type="match status" value="1"/>
</dbReference>
<evidence type="ECO:0000259" key="2">
    <source>
        <dbReference type="Pfam" id="PF03372"/>
    </source>
</evidence>